<dbReference type="Proteomes" id="UP000031368">
    <property type="component" value="Plasmid pRgalR602c"/>
</dbReference>
<geneLocation type="plasmid" evidence="2 3">
    <name>pRgalR602c</name>
</geneLocation>
<protein>
    <submittedName>
        <fullName evidence="2">Uncharacterized protein</fullName>
    </submittedName>
</protein>
<feature type="transmembrane region" description="Helical" evidence="1">
    <location>
        <begin position="78"/>
        <end position="98"/>
    </location>
</feature>
<reference evidence="2 3" key="1">
    <citation type="submission" date="2013-11" db="EMBL/GenBank/DDBJ databases">
        <title>Complete genome sequence of Rhizobium gallicum bv. gallicum R602.</title>
        <authorList>
            <person name="Bustos P."/>
            <person name="Santamaria R.I."/>
            <person name="Lozano L."/>
            <person name="Acosta J.L."/>
            <person name="Ormeno-Orrillo E."/>
            <person name="Rogel M.A."/>
            <person name="Romero D."/>
            <person name="Cevallos M.A."/>
            <person name="Martinez-Romero E."/>
            <person name="Gonzalez V."/>
        </authorList>
    </citation>
    <scope>NUCLEOTIDE SEQUENCE [LARGE SCALE GENOMIC DNA]</scope>
    <source>
        <strain evidence="2 3">R602</strain>
        <plasmid evidence="2 3">pRgalR602c</plasmid>
    </source>
</reference>
<evidence type="ECO:0000313" key="2">
    <source>
        <dbReference type="EMBL" id="AJD44407.1"/>
    </source>
</evidence>
<dbReference type="HOGENOM" id="CLU_2318168_0_0_5"/>
<proteinExistence type="predicted"/>
<accession>A0A0B4XD02</accession>
<dbReference type="EMBL" id="CP006880">
    <property type="protein sequence ID" value="AJD44407.1"/>
    <property type="molecule type" value="Genomic_DNA"/>
</dbReference>
<keyword evidence="3" id="KW-1185">Reference proteome</keyword>
<keyword evidence="1" id="KW-0472">Membrane</keyword>
<gene>
    <name evidence="2" type="ORF">RGR602_PC00367</name>
</gene>
<dbReference type="KEGG" id="rga:RGR602_PC00367"/>
<keyword evidence="1" id="KW-1133">Transmembrane helix</keyword>
<evidence type="ECO:0000256" key="1">
    <source>
        <dbReference type="SAM" id="Phobius"/>
    </source>
</evidence>
<evidence type="ECO:0000313" key="3">
    <source>
        <dbReference type="Proteomes" id="UP000031368"/>
    </source>
</evidence>
<organism evidence="2 3">
    <name type="scientific">Rhizobium gallicum bv. gallicum R602sp</name>
    <dbReference type="NCBI Taxonomy" id="1041138"/>
    <lineage>
        <taxon>Bacteria</taxon>
        <taxon>Pseudomonadati</taxon>
        <taxon>Pseudomonadota</taxon>
        <taxon>Alphaproteobacteria</taxon>
        <taxon>Hyphomicrobiales</taxon>
        <taxon>Rhizobiaceae</taxon>
        <taxon>Rhizobium/Agrobacterium group</taxon>
        <taxon>Rhizobium</taxon>
    </lineage>
</organism>
<name>A0A0B4XD02_9HYPH</name>
<sequence length="99" mass="10711">MAVSGQTHLEPRDLAEFVGSMVDMMGATRSFPDPIGKPGILALPLFQPLACASCRRHFLCVRRFVSWQARPAKVTLRVVQIIVAVAMLLIGVGLVPGLI</sequence>
<keyword evidence="2" id="KW-0614">Plasmid</keyword>
<keyword evidence="1" id="KW-0812">Transmembrane</keyword>
<dbReference type="AlphaFoldDB" id="A0A0B4XD02"/>